<keyword evidence="7 11" id="KW-0648">Protein biosynthesis</keyword>
<dbReference type="InterPro" id="IPR015413">
    <property type="entry name" value="Methionyl/Leucyl_tRNA_Synth"/>
</dbReference>
<organism evidence="13 14">
    <name type="scientific">Candidatus Veblenbacteria bacterium RIFOXYA2_FULL_43_9</name>
    <dbReference type="NCBI Taxonomy" id="1802425"/>
    <lineage>
        <taxon>Bacteria</taxon>
        <taxon>Candidatus Vebleniibacteriota</taxon>
    </lineage>
</organism>
<evidence type="ECO:0000313" key="13">
    <source>
        <dbReference type="EMBL" id="OHA54600.1"/>
    </source>
</evidence>
<evidence type="ECO:0000256" key="7">
    <source>
        <dbReference type="ARBA" id="ARBA00022917"/>
    </source>
</evidence>
<dbReference type="InterPro" id="IPR014758">
    <property type="entry name" value="Met-tRNA_synth"/>
</dbReference>
<evidence type="ECO:0000256" key="10">
    <source>
        <dbReference type="ARBA" id="ARBA00047364"/>
    </source>
</evidence>
<dbReference type="Proteomes" id="UP000178936">
    <property type="component" value="Unassembled WGS sequence"/>
</dbReference>
<dbReference type="NCBIfam" id="TIGR00398">
    <property type="entry name" value="metG"/>
    <property type="match status" value="1"/>
</dbReference>
<evidence type="ECO:0000256" key="11">
    <source>
        <dbReference type="RuleBase" id="RU363039"/>
    </source>
</evidence>
<accession>A0A1G2Q206</accession>
<comment type="similarity">
    <text evidence="11">Belongs to the class-I aminoacyl-tRNA synthetase family.</text>
</comment>
<dbReference type="FunFam" id="2.170.220.10:FF:000001">
    <property type="entry name" value="methionine--tRNA ligase, mitochondrial"/>
    <property type="match status" value="1"/>
</dbReference>
<evidence type="ECO:0000256" key="2">
    <source>
        <dbReference type="ARBA" id="ARBA00012838"/>
    </source>
</evidence>
<dbReference type="GO" id="GO:0006431">
    <property type="term" value="P:methionyl-tRNA aminoacylation"/>
    <property type="evidence" value="ECO:0007669"/>
    <property type="project" value="InterPro"/>
</dbReference>
<dbReference type="InterPro" id="IPR033911">
    <property type="entry name" value="MetRS_core"/>
</dbReference>
<protein>
    <recommendedName>
        <fullName evidence="3">Methionine--tRNA ligase</fullName>
        <ecNumber evidence="2">6.1.1.10</ecNumber>
    </recommendedName>
    <alternativeName>
        <fullName evidence="9">Methionyl-tRNA synthetase</fullName>
    </alternativeName>
</protein>
<dbReference type="Gene3D" id="2.170.220.10">
    <property type="match status" value="1"/>
</dbReference>
<comment type="function">
    <text evidence="1">Is required not only for elongation of protein synthesis but also for the initiation of all mRNA translation through initiator tRNA(fMet) aminoacylation.</text>
</comment>
<dbReference type="PANTHER" id="PTHR43326:SF1">
    <property type="entry name" value="METHIONINE--TRNA LIGASE, MITOCHONDRIAL"/>
    <property type="match status" value="1"/>
</dbReference>
<dbReference type="InterPro" id="IPR014729">
    <property type="entry name" value="Rossmann-like_a/b/a_fold"/>
</dbReference>
<dbReference type="InterPro" id="IPR023457">
    <property type="entry name" value="Met-tRNA_synth_2"/>
</dbReference>
<evidence type="ECO:0000256" key="5">
    <source>
        <dbReference type="ARBA" id="ARBA00022741"/>
    </source>
</evidence>
<keyword evidence="6 11" id="KW-0067">ATP-binding</keyword>
<evidence type="ECO:0000313" key="14">
    <source>
        <dbReference type="Proteomes" id="UP000178936"/>
    </source>
</evidence>
<dbReference type="Pfam" id="PF09334">
    <property type="entry name" value="tRNA-synt_1g"/>
    <property type="match status" value="2"/>
</dbReference>
<evidence type="ECO:0000259" key="12">
    <source>
        <dbReference type="Pfam" id="PF09334"/>
    </source>
</evidence>
<evidence type="ECO:0000256" key="4">
    <source>
        <dbReference type="ARBA" id="ARBA00022598"/>
    </source>
</evidence>
<dbReference type="AlphaFoldDB" id="A0A1G2Q206"/>
<dbReference type="PANTHER" id="PTHR43326">
    <property type="entry name" value="METHIONYL-TRNA SYNTHETASE"/>
    <property type="match status" value="1"/>
</dbReference>
<keyword evidence="8 11" id="KW-0030">Aminoacyl-tRNA synthetase</keyword>
<dbReference type="EMBL" id="MHTB01000044">
    <property type="protein sequence ID" value="OHA54600.1"/>
    <property type="molecule type" value="Genomic_DNA"/>
</dbReference>
<dbReference type="Gene3D" id="3.40.50.620">
    <property type="entry name" value="HUPs"/>
    <property type="match status" value="1"/>
</dbReference>
<sequence length="490" mass="56225">MSRFYITTAIPYVNAKPHIGFALELVQADVIARYQRLKLGGENVYFLTGADENALKNVQAAEKEGRSTSEYVAEMSDRFRSLASALNISNNDFIRTTEQRHVKGATKLWQSCKPDDIYKKSYSGLYCVGCEQYYTEDELVDGVCPDHKVKPELVTEENYFFKLSSYQHKLEQLISNDEFKITPESRKNEMLAFIRRGLEDFSISRSKERARNWGVPVPGDDSQVMYVWFDALSNYLNALGYAANDSLYKEFWDNSGRKLHVIGKGITRFHCIYWPAMLLSAGLPLPNEVFVHGYVTVDGQKISKSLGNTVDPVELVNKYGSEPVRYYLLREIPAWEDGDFSEDKFKQRYESDLANGLGNTLSRVTNMVESFFDGDLGVSSIERNQINISKTTLGENVWGSLNLFKFDSALQEVMRYIKTIDIEIESVKPWELMKRNEVDRVKLRLSFWRDMLLTVGYLLQPCMPQTSEIIIRSLTAKRIVKAEPLFPRIT</sequence>
<dbReference type="InterPro" id="IPR009080">
    <property type="entry name" value="tRNAsynth_Ia_anticodon-bd"/>
</dbReference>
<keyword evidence="4 11" id="KW-0436">Ligase</keyword>
<gene>
    <name evidence="13" type="ORF">A2226_00335</name>
</gene>
<evidence type="ECO:0000256" key="1">
    <source>
        <dbReference type="ARBA" id="ARBA00003314"/>
    </source>
</evidence>
<evidence type="ECO:0000256" key="3">
    <source>
        <dbReference type="ARBA" id="ARBA00018753"/>
    </source>
</evidence>
<dbReference type="EC" id="6.1.1.10" evidence="2"/>
<dbReference type="PRINTS" id="PR01041">
    <property type="entry name" value="TRNASYNTHMET"/>
</dbReference>
<evidence type="ECO:0000256" key="8">
    <source>
        <dbReference type="ARBA" id="ARBA00023146"/>
    </source>
</evidence>
<dbReference type="Gene3D" id="1.10.730.10">
    <property type="entry name" value="Isoleucyl-tRNA Synthetase, Domain 1"/>
    <property type="match status" value="1"/>
</dbReference>
<comment type="catalytic activity">
    <reaction evidence="10">
        <text>tRNA(Met) + L-methionine + ATP = L-methionyl-tRNA(Met) + AMP + diphosphate</text>
        <dbReference type="Rhea" id="RHEA:13481"/>
        <dbReference type="Rhea" id="RHEA-COMP:9667"/>
        <dbReference type="Rhea" id="RHEA-COMP:9698"/>
        <dbReference type="ChEBI" id="CHEBI:30616"/>
        <dbReference type="ChEBI" id="CHEBI:33019"/>
        <dbReference type="ChEBI" id="CHEBI:57844"/>
        <dbReference type="ChEBI" id="CHEBI:78442"/>
        <dbReference type="ChEBI" id="CHEBI:78530"/>
        <dbReference type="ChEBI" id="CHEBI:456215"/>
        <dbReference type="EC" id="6.1.1.10"/>
    </reaction>
</comment>
<reference evidence="13 14" key="1">
    <citation type="journal article" date="2016" name="Nat. Commun.">
        <title>Thousands of microbial genomes shed light on interconnected biogeochemical processes in an aquifer system.</title>
        <authorList>
            <person name="Anantharaman K."/>
            <person name="Brown C.T."/>
            <person name="Hug L.A."/>
            <person name="Sharon I."/>
            <person name="Castelle C.J."/>
            <person name="Probst A.J."/>
            <person name="Thomas B.C."/>
            <person name="Singh A."/>
            <person name="Wilkins M.J."/>
            <person name="Karaoz U."/>
            <person name="Brodie E.L."/>
            <person name="Williams K.H."/>
            <person name="Hubbard S.S."/>
            <person name="Banfield J.F."/>
        </authorList>
    </citation>
    <scope>NUCLEOTIDE SEQUENCE [LARGE SCALE GENOMIC DNA]</scope>
</reference>
<dbReference type="SUPFAM" id="SSF52374">
    <property type="entry name" value="Nucleotidylyl transferase"/>
    <property type="match status" value="1"/>
</dbReference>
<dbReference type="SUPFAM" id="SSF47323">
    <property type="entry name" value="Anticodon-binding domain of a subclass of class I aminoacyl-tRNA synthetases"/>
    <property type="match status" value="1"/>
</dbReference>
<evidence type="ECO:0000256" key="6">
    <source>
        <dbReference type="ARBA" id="ARBA00022840"/>
    </source>
</evidence>
<dbReference type="GO" id="GO:0004825">
    <property type="term" value="F:methionine-tRNA ligase activity"/>
    <property type="evidence" value="ECO:0007669"/>
    <property type="project" value="UniProtKB-EC"/>
</dbReference>
<name>A0A1G2Q206_9BACT</name>
<proteinExistence type="inferred from homology"/>
<feature type="domain" description="Methionyl/Leucyl tRNA synthetase" evidence="12">
    <location>
        <begin position="149"/>
        <end position="364"/>
    </location>
</feature>
<dbReference type="GO" id="GO:0005524">
    <property type="term" value="F:ATP binding"/>
    <property type="evidence" value="ECO:0007669"/>
    <property type="project" value="UniProtKB-KW"/>
</dbReference>
<dbReference type="CDD" id="cd00814">
    <property type="entry name" value="MetRS_core"/>
    <property type="match status" value="1"/>
</dbReference>
<comment type="caution">
    <text evidence="13">The sequence shown here is derived from an EMBL/GenBank/DDBJ whole genome shotgun (WGS) entry which is preliminary data.</text>
</comment>
<keyword evidence="5 11" id="KW-0547">Nucleotide-binding</keyword>
<evidence type="ECO:0000256" key="9">
    <source>
        <dbReference type="ARBA" id="ARBA00030904"/>
    </source>
</evidence>
<feature type="domain" description="Methionyl/Leucyl tRNA synthetase" evidence="12">
    <location>
        <begin position="5"/>
        <end position="148"/>
    </location>
</feature>